<keyword evidence="3 7" id="KW-0812">Transmembrane</keyword>
<dbReference type="AlphaFoldDB" id="A0A0R3S749"/>
<feature type="transmembrane region" description="Helical" evidence="8">
    <location>
        <begin position="84"/>
        <end position="104"/>
    </location>
</feature>
<keyword evidence="7" id="KW-0813">Transport</keyword>
<evidence type="ECO:0000256" key="1">
    <source>
        <dbReference type="ARBA" id="ARBA00004141"/>
    </source>
</evidence>
<organism evidence="10 11">
    <name type="scientific">Elaeophora elaphi</name>
    <dbReference type="NCBI Taxonomy" id="1147741"/>
    <lineage>
        <taxon>Eukaryota</taxon>
        <taxon>Metazoa</taxon>
        <taxon>Ecdysozoa</taxon>
        <taxon>Nematoda</taxon>
        <taxon>Chromadorea</taxon>
        <taxon>Rhabditida</taxon>
        <taxon>Spirurina</taxon>
        <taxon>Spiruromorpha</taxon>
        <taxon>Filarioidea</taxon>
        <taxon>Onchocercidae</taxon>
        <taxon>Elaeophora</taxon>
    </lineage>
</organism>
<evidence type="ECO:0000256" key="2">
    <source>
        <dbReference type="ARBA" id="ARBA00005982"/>
    </source>
</evidence>
<dbReference type="STRING" id="1147741.A0A0R3S749"/>
<name>A0A0R3S749_9BILA</name>
<dbReference type="Gene3D" id="1.20.1250.20">
    <property type="entry name" value="MFS general substrate transporter like domains"/>
    <property type="match status" value="1"/>
</dbReference>
<feature type="transmembrane region" description="Helical" evidence="8">
    <location>
        <begin position="190"/>
        <end position="213"/>
    </location>
</feature>
<proteinExistence type="inferred from homology"/>
<feature type="domain" description="Major facilitator superfamily (MFS) profile" evidence="9">
    <location>
        <begin position="19"/>
        <end position="247"/>
    </location>
</feature>
<dbReference type="SUPFAM" id="SSF103473">
    <property type="entry name" value="MFS general substrate transporter"/>
    <property type="match status" value="1"/>
</dbReference>
<evidence type="ECO:0000256" key="5">
    <source>
        <dbReference type="ARBA" id="ARBA00022989"/>
    </source>
</evidence>
<dbReference type="PANTHER" id="PTHR11654">
    <property type="entry name" value="OLIGOPEPTIDE TRANSPORTER-RELATED"/>
    <property type="match status" value="1"/>
</dbReference>
<evidence type="ECO:0000313" key="10">
    <source>
        <dbReference type="Proteomes" id="UP000050640"/>
    </source>
</evidence>
<evidence type="ECO:0000256" key="6">
    <source>
        <dbReference type="ARBA" id="ARBA00023136"/>
    </source>
</evidence>
<feature type="transmembrane region" description="Helical" evidence="8">
    <location>
        <begin position="116"/>
        <end position="141"/>
    </location>
</feature>
<comment type="subcellular location">
    <subcellularLocation>
        <location evidence="1 7">Membrane</location>
        <topology evidence="1 7">Multi-pass membrane protein</topology>
    </subcellularLocation>
</comment>
<sequence length="247" mass="27605">MNANGRKGLLTSVRTYPPGVFFMLGNEFCERFSFYGMRAVLILYLITEHHFSESQASLFYHSFVAFAYISPLFGSIVADNYFGRFRVILWMSAIYVIGHVLLSIGSVPELGQNIRLIFDFSGLAVIAFATGGIKPCVSAFAADQFGEKQVDERNQFFSFFYFAINAGSFLAILLTPILRGRVKCFGSEYCFPLAFGVPGALMLLAFLLFLAGWRYYKIVTPEKGNVVFSVVCCIGYAARKKLCSITR</sequence>
<dbReference type="WBParaSite" id="EEL_0001062101-mRNA-1">
    <property type="protein sequence ID" value="EEL_0001062101-mRNA-1"/>
    <property type="gene ID" value="EEL_0001062101"/>
</dbReference>
<dbReference type="PROSITE" id="PS01023">
    <property type="entry name" value="PTR2_2"/>
    <property type="match status" value="1"/>
</dbReference>
<dbReference type="InterPro" id="IPR036259">
    <property type="entry name" value="MFS_trans_sf"/>
</dbReference>
<accession>A0A0R3S749</accession>
<keyword evidence="4" id="KW-0653">Protein transport</keyword>
<dbReference type="InterPro" id="IPR020846">
    <property type="entry name" value="MFS_dom"/>
</dbReference>
<reference evidence="11" key="1">
    <citation type="submission" date="2017-02" db="UniProtKB">
        <authorList>
            <consortium name="WormBaseParasite"/>
        </authorList>
    </citation>
    <scope>IDENTIFICATION</scope>
</reference>
<feature type="transmembrane region" description="Helical" evidence="8">
    <location>
        <begin position="156"/>
        <end position="178"/>
    </location>
</feature>
<dbReference type="InterPro" id="IPR018456">
    <property type="entry name" value="PTR2_symporter_CS"/>
</dbReference>
<dbReference type="GO" id="GO:0016020">
    <property type="term" value="C:membrane"/>
    <property type="evidence" value="ECO:0007669"/>
    <property type="project" value="UniProtKB-SubCell"/>
</dbReference>
<protein>
    <submittedName>
        <fullName evidence="11">MFS domain-containing protein</fullName>
    </submittedName>
</protein>
<keyword evidence="4" id="KW-0571">Peptide transport</keyword>
<evidence type="ECO:0000313" key="11">
    <source>
        <dbReference type="WBParaSite" id="EEL_0001062101-mRNA-1"/>
    </source>
</evidence>
<dbReference type="PROSITE" id="PS01022">
    <property type="entry name" value="PTR2_1"/>
    <property type="match status" value="1"/>
</dbReference>
<dbReference type="Pfam" id="PF00854">
    <property type="entry name" value="PTR2"/>
    <property type="match status" value="1"/>
</dbReference>
<comment type="similarity">
    <text evidence="2 7">Belongs to the major facilitator superfamily. Proton-dependent oligopeptide transporter (POT/PTR) (TC 2.A.17) family.</text>
</comment>
<keyword evidence="5 8" id="KW-1133">Transmembrane helix</keyword>
<feature type="transmembrane region" description="Helical" evidence="8">
    <location>
        <begin position="58"/>
        <end position="78"/>
    </location>
</feature>
<keyword evidence="10" id="KW-1185">Reference proteome</keyword>
<keyword evidence="6 8" id="KW-0472">Membrane</keyword>
<evidence type="ECO:0000259" key="9">
    <source>
        <dbReference type="PROSITE" id="PS50850"/>
    </source>
</evidence>
<evidence type="ECO:0000256" key="3">
    <source>
        <dbReference type="ARBA" id="ARBA00022692"/>
    </source>
</evidence>
<evidence type="ECO:0000256" key="8">
    <source>
        <dbReference type="SAM" id="Phobius"/>
    </source>
</evidence>
<dbReference type="Proteomes" id="UP000050640">
    <property type="component" value="Unplaced"/>
</dbReference>
<dbReference type="PROSITE" id="PS50850">
    <property type="entry name" value="MFS"/>
    <property type="match status" value="1"/>
</dbReference>
<dbReference type="GO" id="GO:0022857">
    <property type="term" value="F:transmembrane transporter activity"/>
    <property type="evidence" value="ECO:0007669"/>
    <property type="project" value="InterPro"/>
</dbReference>
<evidence type="ECO:0000256" key="7">
    <source>
        <dbReference type="RuleBase" id="RU003755"/>
    </source>
</evidence>
<evidence type="ECO:0000256" key="4">
    <source>
        <dbReference type="ARBA" id="ARBA00022856"/>
    </source>
</evidence>
<dbReference type="GO" id="GO:0006857">
    <property type="term" value="P:oligopeptide transport"/>
    <property type="evidence" value="ECO:0007669"/>
    <property type="project" value="InterPro"/>
</dbReference>
<dbReference type="InterPro" id="IPR000109">
    <property type="entry name" value="POT_fam"/>
</dbReference>